<sequence>MNYLNHKYQIVKEANIIIIKNCISNNALVAFEDSGIDLDKFRQIMYYGKSDDTDGSLESLEMDKLINSFPLVFTSCFDNRMKSLFVFIRQYTEFFLPAMISGDLLEKYINRVEEIIRDKKICDVYLSLGNSFPYLSKLLSKIPFINVTKENDYTKKSKYDIVITKGSDYEKDKLWIEKSERILFLNMNQSNIEIGPLVFASKFKIPNIEFDSLNTSTLILKQEESLICFFLERILYINFFELYDKINGIEFFPTRSRICIDRLNLHGYGKLVPMYPINLEV</sequence>
<organism evidence="1 2">
    <name type="scientific">Bacillus spizizenii</name>
    <name type="common">Bacillus subtilis subsp. spizizenii</name>
    <dbReference type="NCBI Taxonomy" id="96241"/>
    <lineage>
        <taxon>Bacteria</taxon>
        <taxon>Bacillati</taxon>
        <taxon>Bacillota</taxon>
        <taxon>Bacilli</taxon>
        <taxon>Bacillales</taxon>
        <taxon>Bacillaceae</taxon>
        <taxon>Bacillus</taxon>
    </lineage>
</organism>
<gene>
    <name evidence="1" type="ORF">MOC89_04510</name>
</gene>
<dbReference type="Proteomes" id="UP001078573">
    <property type="component" value="Unassembled WGS sequence"/>
</dbReference>
<reference evidence="1" key="1">
    <citation type="submission" date="2022-02" db="EMBL/GenBank/DDBJ databases">
        <title>Crop Bioprotection Bacillus Genome Sequencing.</title>
        <authorList>
            <person name="Dunlap C."/>
        </authorList>
    </citation>
    <scope>NUCLEOTIDE SEQUENCE</scope>
    <source>
        <strain evidence="1">WR1O2A-53</strain>
    </source>
</reference>
<dbReference type="EMBL" id="JALAPQ010000004">
    <property type="protein sequence ID" value="MCY8456156.1"/>
    <property type="molecule type" value="Genomic_DNA"/>
</dbReference>
<dbReference type="AlphaFoldDB" id="A0A9Q4E2H7"/>
<evidence type="ECO:0000313" key="2">
    <source>
        <dbReference type="Proteomes" id="UP001078573"/>
    </source>
</evidence>
<name>A0A9Q4E2H7_BACSC</name>
<evidence type="ECO:0000313" key="1">
    <source>
        <dbReference type="EMBL" id="MCY8456156.1"/>
    </source>
</evidence>
<comment type="caution">
    <text evidence="1">The sequence shown here is derived from an EMBL/GenBank/DDBJ whole genome shotgun (WGS) entry which is preliminary data.</text>
</comment>
<proteinExistence type="predicted"/>
<protein>
    <submittedName>
        <fullName evidence="1">Uncharacterized protein</fullName>
    </submittedName>
</protein>
<accession>A0A9Q4E2H7</accession>